<dbReference type="InterPro" id="IPR000711">
    <property type="entry name" value="ATPase_OSCP/dsu"/>
</dbReference>
<name>A0A1Z1M959_9FLOR</name>
<reference evidence="9" key="1">
    <citation type="journal article" date="2017" name="J. Phycol.">
        <title>Analysis of chloroplast genomes and a supermatrix inform reclassification of the Rhodomelaceae (Rhodophyta).</title>
        <authorList>
            <person name="Diaz-Tapia P."/>
            <person name="Maggs C.A."/>
            <person name="West J.A."/>
            <person name="Verbruggen H."/>
        </authorList>
    </citation>
    <scope>NUCLEOTIDE SEQUENCE</scope>
    <source>
        <strain evidence="9">JW4523</strain>
    </source>
</reference>
<evidence type="ECO:0000256" key="6">
    <source>
        <dbReference type="ARBA" id="ARBA00023136"/>
    </source>
</evidence>
<evidence type="ECO:0000256" key="5">
    <source>
        <dbReference type="ARBA" id="ARBA00023065"/>
    </source>
</evidence>
<sequence>MNNANLVEKISIPYAEALLEIAKDSNLLEETKKDLSVIYEALSDSKDLQLFLANPLLEINAKKSMIDRLFKNKVNQIILNFLFVLIDKRRISILQSVIDKYFELVYKLESVTVVELTTSIEFNQSQTSNLIEKIKIIGNTKNIKLITNIDLNLMAGFILKIGSKVIDTSLLGKLKQISLYLNTN</sequence>
<evidence type="ECO:0000256" key="8">
    <source>
        <dbReference type="HAMAP-Rule" id="MF_01416"/>
    </source>
</evidence>
<keyword evidence="8" id="KW-0793">Thylakoid</keyword>
<dbReference type="PRINTS" id="PR00125">
    <property type="entry name" value="ATPASEDELTA"/>
</dbReference>
<dbReference type="GO" id="GO:0009535">
    <property type="term" value="C:chloroplast thylakoid membrane"/>
    <property type="evidence" value="ECO:0007669"/>
    <property type="project" value="UniProtKB-SubCell"/>
</dbReference>
<keyword evidence="4 8" id="KW-0375">Hydrogen ion transport</keyword>
<dbReference type="InterPro" id="IPR020781">
    <property type="entry name" value="ATPase_OSCP/d_CS"/>
</dbReference>
<comment type="function">
    <text evidence="8">This protein is part of the stalk that links CF(0) to CF(1). It either transmits conformational changes from CF(0) to CF(1) or is implicated in proton conduction.</text>
</comment>
<dbReference type="AlphaFoldDB" id="A0A1Z1M959"/>
<dbReference type="InterPro" id="IPR026015">
    <property type="entry name" value="ATP_synth_OSCP/delta_N_sf"/>
</dbReference>
<evidence type="ECO:0000256" key="2">
    <source>
        <dbReference type="ARBA" id="ARBA00007046"/>
    </source>
</evidence>
<dbReference type="Pfam" id="PF00213">
    <property type="entry name" value="OSCP"/>
    <property type="match status" value="1"/>
</dbReference>
<dbReference type="SUPFAM" id="SSF47928">
    <property type="entry name" value="N-terminal domain of the delta subunit of the F1F0-ATP synthase"/>
    <property type="match status" value="1"/>
</dbReference>
<geneLocation type="chloroplast" evidence="9"/>
<dbReference type="GO" id="GO:0045259">
    <property type="term" value="C:proton-transporting ATP synthase complex"/>
    <property type="evidence" value="ECO:0007669"/>
    <property type="project" value="UniProtKB-KW"/>
</dbReference>
<dbReference type="GeneID" id="33355455"/>
<evidence type="ECO:0000313" key="9">
    <source>
        <dbReference type="EMBL" id="ARW62274.1"/>
    </source>
</evidence>
<comment type="subcellular location">
    <subcellularLocation>
        <location evidence="1">Membrane</location>
    </subcellularLocation>
    <subcellularLocation>
        <location evidence="8">Plastid</location>
        <location evidence="8">Chloroplast thylakoid membrane</location>
        <topology evidence="8">Peripheral membrane protein</topology>
    </subcellularLocation>
</comment>
<organism evidence="9">
    <name type="scientific">Caloglossa beccarii</name>
    <dbReference type="NCBI Taxonomy" id="131038"/>
    <lineage>
        <taxon>Eukaryota</taxon>
        <taxon>Rhodophyta</taxon>
        <taxon>Florideophyceae</taxon>
        <taxon>Rhodymeniophycidae</taxon>
        <taxon>Ceramiales</taxon>
        <taxon>Delesseriaceae</taxon>
        <taxon>Caloglossa</taxon>
    </lineage>
</organism>
<dbReference type="NCBIfam" id="TIGR01145">
    <property type="entry name" value="ATP_synt_delta"/>
    <property type="match status" value="1"/>
</dbReference>
<dbReference type="GO" id="GO:0046933">
    <property type="term" value="F:proton-transporting ATP synthase activity, rotational mechanism"/>
    <property type="evidence" value="ECO:0007669"/>
    <property type="project" value="UniProtKB-UniRule"/>
</dbReference>
<keyword evidence="9" id="KW-0934">Plastid</keyword>
<gene>
    <name evidence="8 9" type="primary">atpD</name>
</gene>
<dbReference type="PANTHER" id="PTHR11910">
    <property type="entry name" value="ATP SYNTHASE DELTA CHAIN"/>
    <property type="match status" value="1"/>
</dbReference>
<keyword evidence="8" id="KW-0139">CF(1)</keyword>
<keyword evidence="6 8" id="KW-0472">Membrane</keyword>
<evidence type="ECO:0000256" key="1">
    <source>
        <dbReference type="ARBA" id="ARBA00004370"/>
    </source>
</evidence>
<keyword evidence="3 8" id="KW-0813">Transport</keyword>
<evidence type="ECO:0000256" key="7">
    <source>
        <dbReference type="ARBA" id="ARBA00023310"/>
    </source>
</evidence>
<keyword evidence="5 8" id="KW-0406">Ion transport</keyword>
<protein>
    <recommendedName>
        <fullName evidence="8">ATP synthase subunit delta, chloroplastic</fullName>
    </recommendedName>
    <alternativeName>
        <fullName evidence="8">ATP synthase F(1) sector subunit delta</fullName>
    </alternativeName>
    <alternativeName>
        <fullName evidence="8">F-type ATPase subunit delta</fullName>
    </alternativeName>
</protein>
<comment type="function">
    <text evidence="8">F(1)F(0) ATP synthase produces ATP from ADP in the presence of a proton or sodium gradient. F-type ATPases consist of two structural domains, F(1) containing the extramembraneous catalytic core and F(0) containing the membrane proton channel, linked together by a central stalk and a peripheral stalk. During catalysis, ATP synthesis in the catalytic domain of F(1) is coupled via a rotary mechanism of the central stalk subunits to proton translocation.</text>
</comment>
<proteinExistence type="inferred from homology"/>
<dbReference type="RefSeq" id="YP_009393712.1">
    <property type="nucleotide sequence ID" value="NC_035269.1"/>
</dbReference>
<comment type="subunit">
    <text evidence="8">F-type ATPases have 2 components, F(1) - the catalytic core - and F(0) - the membrane proton channel. F(1) has five subunits: alpha(3), beta(3), gamma(1), delta(1), epsilon(1). CF(0) has four main subunits: a(1), b(1), b'(1) and c(10-14). The alpha and beta chains form an alternating ring which encloses part of the gamma chain. F(1) is attached to F(0) by a central stalk formed by the gamma and epsilon chains, while a peripheral stalk is formed by the delta, b and b' chains.</text>
</comment>
<keyword evidence="9" id="KW-0150">Chloroplast</keyword>
<accession>A0A1Z1M959</accession>
<dbReference type="PROSITE" id="PS00389">
    <property type="entry name" value="ATPASE_DELTA"/>
    <property type="match status" value="1"/>
</dbReference>
<dbReference type="EMBL" id="MF101422">
    <property type="protein sequence ID" value="ARW62274.1"/>
    <property type="molecule type" value="Genomic_DNA"/>
</dbReference>
<comment type="similarity">
    <text evidence="2 8">Belongs to the ATPase delta chain family.</text>
</comment>
<keyword evidence="7 8" id="KW-0066">ATP synthesis</keyword>
<dbReference type="HAMAP" id="MF_01416">
    <property type="entry name" value="ATP_synth_delta_bact"/>
    <property type="match status" value="1"/>
</dbReference>
<dbReference type="Gene3D" id="1.10.520.20">
    <property type="entry name" value="N-terminal domain of the delta subunit of the F1F0-ATP synthase"/>
    <property type="match status" value="1"/>
</dbReference>
<evidence type="ECO:0000256" key="4">
    <source>
        <dbReference type="ARBA" id="ARBA00022781"/>
    </source>
</evidence>
<evidence type="ECO:0000256" key="3">
    <source>
        <dbReference type="ARBA" id="ARBA00022448"/>
    </source>
</evidence>